<gene>
    <name evidence="2" type="ORF">PXEA_LOCUS29825</name>
</gene>
<name>A0A448XH45_9PLAT</name>
<evidence type="ECO:0000313" key="2">
    <source>
        <dbReference type="EMBL" id="VEL36385.1"/>
    </source>
</evidence>
<feature type="compositionally biased region" description="Basic and acidic residues" evidence="1">
    <location>
        <begin position="87"/>
        <end position="97"/>
    </location>
</feature>
<accession>A0A448XH45</accession>
<feature type="region of interest" description="Disordered" evidence="1">
    <location>
        <begin position="17"/>
        <end position="97"/>
    </location>
</feature>
<protein>
    <submittedName>
        <fullName evidence="2">Uncharacterized protein</fullName>
    </submittedName>
</protein>
<dbReference type="Proteomes" id="UP000784294">
    <property type="component" value="Unassembled WGS sequence"/>
</dbReference>
<organism evidence="2 3">
    <name type="scientific">Protopolystoma xenopodis</name>
    <dbReference type="NCBI Taxonomy" id="117903"/>
    <lineage>
        <taxon>Eukaryota</taxon>
        <taxon>Metazoa</taxon>
        <taxon>Spiralia</taxon>
        <taxon>Lophotrochozoa</taxon>
        <taxon>Platyhelminthes</taxon>
        <taxon>Monogenea</taxon>
        <taxon>Polyopisthocotylea</taxon>
        <taxon>Polystomatidea</taxon>
        <taxon>Polystomatidae</taxon>
        <taxon>Protopolystoma</taxon>
    </lineage>
</organism>
<feature type="compositionally biased region" description="Polar residues" evidence="1">
    <location>
        <begin position="48"/>
        <end position="66"/>
    </location>
</feature>
<sequence>MGTERDGFFSIRANDFAEHPVNSLRSPSRSPQCRPNLVAQPSGLFFDVSQSSTGYTHKPTPSQAFKQSKAGGHASPNGGGKSAGMSVHHDELRTTTA</sequence>
<dbReference type="EMBL" id="CAAALY010252116">
    <property type="protein sequence ID" value="VEL36385.1"/>
    <property type="molecule type" value="Genomic_DNA"/>
</dbReference>
<evidence type="ECO:0000256" key="1">
    <source>
        <dbReference type="SAM" id="MobiDB-lite"/>
    </source>
</evidence>
<reference evidence="2" key="1">
    <citation type="submission" date="2018-11" db="EMBL/GenBank/DDBJ databases">
        <authorList>
            <consortium name="Pathogen Informatics"/>
        </authorList>
    </citation>
    <scope>NUCLEOTIDE SEQUENCE</scope>
</reference>
<dbReference type="AlphaFoldDB" id="A0A448XH45"/>
<proteinExistence type="predicted"/>
<feature type="compositionally biased region" description="Polar residues" evidence="1">
    <location>
        <begin position="23"/>
        <end position="33"/>
    </location>
</feature>
<comment type="caution">
    <text evidence="2">The sequence shown here is derived from an EMBL/GenBank/DDBJ whole genome shotgun (WGS) entry which is preliminary data.</text>
</comment>
<evidence type="ECO:0000313" key="3">
    <source>
        <dbReference type="Proteomes" id="UP000784294"/>
    </source>
</evidence>
<keyword evidence="3" id="KW-1185">Reference proteome</keyword>